<organism evidence="11 12">
    <name type="scientific">Umbelopsis vinacea</name>
    <dbReference type="NCBI Taxonomy" id="44442"/>
    <lineage>
        <taxon>Eukaryota</taxon>
        <taxon>Fungi</taxon>
        <taxon>Fungi incertae sedis</taxon>
        <taxon>Mucoromycota</taxon>
        <taxon>Mucoromycotina</taxon>
        <taxon>Umbelopsidomycetes</taxon>
        <taxon>Umbelopsidales</taxon>
        <taxon>Umbelopsidaceae</taxon>
        <taxon>Umbelopsis</taxon>
    </lineage>
</organism>
<dbReference type="GO" id="GO:0031966">
    <property type="term" value="C:mitochondrial membrane"/>
    <property type="evidence" value="ECO:0007669"/>
    <property type="project" value="UniProtKB-SubCell"/>
</dbReference>
<keyword evidence="4 9" id="KW-0812">Transmembrane</keyword>
<dbReference type="InterPro" id="IPR018108">
    <property type="entry name" value="MCP_transmembrane"/>
</dbReference>
<evidence type="ECO:0000256" key="6">
    <source>
        <dbReference type="ARBA" id="ARBA00022989"/>
    </source>
</evidence>
<feature type="repeat" description="Solcar" evidence="9">
    <location>
        <begin position="210"/>
        <end position="296"/>
    </location>
</feature>
<keyword evidence="6" id="KW-1133">Transmembrane helix</keyword>
<name>A0A8H7Q6C6_9FUNG</name>
<dbReference type="SUPFAM" id="SSF103506">
    <property type="entry name" value="Mitochondrial carrier"/>
    <property type="match status" value="1"/>
</dbReference>
<evidence type="ECO:0000256" key="7">
    <source>
        <dbReference type="ARBA" id="ARBA00023128"/>
    </source>
</evidence>
<gene>
    <name evidence="11" type="ORF">INT44_005005</name>
</gene>
<accession>A0A8H7Q6C6</accession>
<feature type="repeat" description="Solcar" evidence="9">
    <location>
        <begin position="15"/>
        <end position="99"/>
    </location>
</feature>
<dbReference type="Gene3D" id="1.50.40.10">
    <property type="entry name" value="Mitochondrial carrier domain"/>
    <property type="match status" value="1"/>
</dbReference>
<dbReference type="InterPro" id="IPR050567">
    <property type="entry name" value="Mitochondrial_Carrier"/>
</dbReference>
<dbReference type="GO" id="GO:1990575">
    <property type="term" value="P:mitochondrial L-ornithine transmembrane transport"/>
    <property type="evidence" value="ECO:0007669"/>
    <property type="project" value="TreeGrafter"/>
</dbReference>
<evidence type="ECO:0000256" key="3">
    <source>
        <dbReference type="ARBA" id="ARBA00022448"/>
    </source>
</evidence>
<sequence length="319" mass="33680">MSAESIAVIAPPKQTSAAADFIAGNMGGMCQVLVGQPLDTIKVRLQLDSGRFNGAMDCAVQTIKNEGFFALYKGMASPLVGIGAVNALLFAANTECRRLLQSYPGEQLPLYKIAIAGSGAGIVNSVLASPVEMLKIKLQAQFGKGASGSGQRYYSGPIDCAQDLIRQHGVANGLFRGLWATVVREIPAYAGFYVGFEATKRTLVKEGQEASVLQLMTAGAAGGLGYWAACYPLDVVKSKVQNQVEPPRGFYIISTLKTIHAESGFAGLFRGFGPSLVRAIPAAGATFSNCIRTYNAGYREEQLDITASIFVMTIAADAA</sequence>
<evidence type="ECO:0000256" key="9">
    <source>
        <dbReference type="PROSITE-ProRule" id="PRU00282"/>
    </source>
</evidence>
<reference evidence="11" key="1">
    <citation type="submission" date="2020-12" db="EMBL/GenBank/DDBJ databases">
        <title>Metabolic potential, ecology and presence of endohyphal bacteria is reflected in genomic diversity of Mucoromycotina.</title>
        <authorList>
            <person name="Muszewska A."/>
            <person name="Okrasinska A."/>
            <person name="Steczkiewicz K."/>
            <person name="Drgas O."/>
            <person name="Orlowska M."/>
            <person name="Perlinska-Lenart U."/>
            <person name="Aleksandrzak-Piekarczyk T."/>
            <person name="Szatraj K."/>
            <person name="Zielenkiewicz U."/>
            <person name="Pilsyk S."/>
            <person name="Malc E."/>
            <person name="Mieczkowski P."/>
            <person name="Kruszewska J.S."/>
            <person name="Biernat P."/>
            <person name="Pawlowska J."/>
        </authorList>
    </citation>
    <scope>NUCLEOTIDE SEQUENCE</scope>
    <source>
        <strain evidence="11">WA0000051536</strain>
    </source>
</reference>
<feature type="repeat" description="Solcar" evidence="9">
    <location>
        <begin position="108"/>
        <end position="202"/>
    </location>
</feature>
<comment type="caution">
    <text evidence="11">The sequence shown here is derived from an EMBL/GenBank/DDBJ whole genome shotgun (WGS) entry which is preliminary data.</text>
</comment>
<keyword evidence="5" id="KW-0677">Repeat</keyword>
<keyword evidence="8 9" id="KW-0472">Membrane</keyword>
<dbReference type="OrthoDB" id="14252at2759"/>
<dbReference type="InterPro" id="IPR023395">
    <property type="entry name" value="MCP_dom_sf"/>
</dbReference>
<evidence type="ECO:0000313" key="12">
    <source>
        <dbReference type="Proteomes" id="UP000612746"/>
    </source>
</evidence>
<evidence type="ECO:0000313" key="11">
    <source>
        <dbReference type="EMBL" id="KAG2187319.1"/>
    </source>
</evidence>
<evidence type="ECO:0000256" key="1">
    <source>
        <dbReference type="ARBA" id="ARBA00004225"/>
    </source>
</evidence>
<dbReference type="PANTHER" id="PTHR45624:SF45">
    <property type="entry name" value="MITOCHONDRIAL CARRIER"/>
    <property type="match status" value="1"/>
</dbReference>
<keyword evidence="3 10" id="KW-0813">Transport</keyword>
<dbReference type="Proteomes" id="UP000612746">
    <property type="component" value="Unassembled WGS sequence"/>
</dbReference>
<evidence type="ECO:0008006" key="13">
    <source>
        <dbReference type="Google" id="ProtNLM"/>
    </source>
</evidence>
<evidence type="ECO:0000256" key="5">
    <source>
        <dbReference type="ARBA" id="ARBA00022737"/>
    </source>
</evidence>
<evidence type="ECO:0000256" key="8">
    <source>
        <dbReference type="ARBA" id="ARBA00023136"/>
    </source>
</evidence>
<dbReference type="Pfam" id="PF00153">
    <property type="entry name" value="Mito_carr"/>
    <property type="match status" value="3"/>
</dbReference>
<dbReference type="EMBL" id="JAEPRA010000003">
    <property type="protein sequence ID" value="KAG2187319.1"/>
    <property type="molecule type" value="Genomic_DNA"/>
</dbReference>
<dbReference type="PROSITE" id="PS50920">
    <property type="entry name" value="SOLCAR"/>
    <property type="match status" value="3"/>
</dbReference>
<dbReference type="GO" id="GO:0000064">
    <property type="term" value="F:L-ornithine transmembrane transporter activity"/>
    <property type="evidence" value="ECO:0007669"/>
    <property type="project" value="TreeGrafter"/>
</dbReference>
<evidence type="ECO:0000256" key="2">
    <source>
        <dbReference type="ARBA" id="ARBA00006375"/>
    </source>
</evidence>
<comment type="similarity">
    <text evidence="2 10">Belongs to the mitochondrial carrier (TC 2.A.29) family.</text>
</comment>
<dbReference type="AlphaFoldDB" id="A0A8H7Q6C6"/>
<dbReference type="PANTHER" id="PTHR45624">
    <property type="entry name" value="MITOCHONDRIAL BASIC AMINO ACIDS TRANSPORTER-RELATED"/>
    <property type="match status" value="1"/>
</dbReference>
<evidence type="ECO:0000256" key="10">
    <source>
        <dbReference type="RuleBase" id="RU000488"/>
    </source>
</evidence>
<keyword evidence="7" id="KW-0496">Mitochondrion</keyword>
<protein>
    <recommendedName>
        <fullName evidence="13">Mitochondrial carrier</fullName>
    </recommendedName>
</protein>
<evidence type="ECO:0000256" key="4">
    <source>
        <dbReference type="ARBA" id="ARBA00022692"/>
    </source>
</evidence>
<proteinExistence type="inferred from homology"/>
<keyword evidence="12" id="KW-1185">Reference proteome</keyword>
<comment type="subcellular location">
    <subcellularLocation>
        <location evidence="1">Mitochondrion membrane</location>
        <topology evidence="1">Multi-pass membrane protein</topology>
    </subcellularLocation>
</comment>